<dbReference type="InterPro" id="IPR010514">
    <property type="entry name" value="COX_ARM"/>
</dbReference>
<evidence type="ECO:0000256" key="8">
    <source>
        <dbReference type="ARBA" id="ARBA00022982"/>
    </source>
</evidence>
<protein>
    <submittedName>
        <fullName evidence="17">Cytochrome o ubiquinol oxidase subunit 2</fullName>
    </submittedName>
</protein>
<dbReference type="InterPro" id="IPR002429">
    <property type="entry name" value="CcO_II-like_C"/>
</dbReference>
<feature type="transmembrane region" description="Helical" evidence="13">
    <location>
        <begin position="95"/>
        <end position="114"/>
    </location>
</feature>
<dbReference type="Proteomes" id="UP000183155">
    <property type="component" value="Unassembled WGS sequence"/>
</dbReference>
<feature type="region of interest" description="Disordered" evidence="12">
    <location>
        <begin position="285"/>
        <end position="314"/>
    </location>
</feature>
<evidence type="ECO:0000256" key="11">
    <source>
        <dbReference type="ARBA" id="ARBA00023136"/>
    </source>
</evidence>
<dbReference type="PANTHER" id="PTHR22888">
    <property type="entry name" value="CYTOCHROME C OXIDASE, SUBUNIT II"/>
    <property type="match status" value="1"/>
</dbReference>
<dbReference type="Pfam" id="PF06481">
    <property type="entry name" value="COX_ARM"/>
    <property type="match status" value="1"/>
</dbReference>
<keyword evidence="11 13" id="KW-0472">Membrane</keyword>
<dbReference type="RefSeq" id="WP_048382355.1">
    <property type="nucleotide sequence ID" value="NZ_FNRS01000001.1"/>
</dbReference>
<feature type="domain" description="Cytochrome oxidase subunit II copper A binding" evidence="15">
    <location>
        <begin position="127"/>
        <end position="239"/>
    </location>
</feature>
<dbReference type="PROSITE" id="PS50857">
    <property type="entry name" value="COX2_CUA"/>
    <property type="match status" value="1"/>
</dbReference>
<evidence type="ECO:0000256" key="1">
    <source>
        <dbReference type="ARBA" id="ARBA00004651"/>
    </source>
</evidence>
<evidence type="ECO:0000313" key="17">
    <source>
        <dbReference type="EMBL" id="SEB92021.1"/>
    </source>
</evidence>
<proteinExistence type="inferred from homology"/>
<keyword evidence="9 13" id="KW-1133">Transmembrane helix</keyword>
<dbReference type="InterPro" id="IPR008972">
    <property type="entry name" value="Cupredoxin"/>
</dbReference>
<keyword evidence="10" id="KW-0560">Oxidoreductase</keyword>
<name>A0A1H4N9P0_PSETA</name>
<dbReference type="CDD" id="cd04212">
    <property type="entry name" value="CuRO_UO_II"/>
    <property type="match status" value="1"/>
</dbReference>
<evidence type="ECO:0000256" key="14">
    <source>
        <dbReference type="SAM" id="SignalP"/>
    </source>
</evidence>
<dbReference type="InterPro" id="IPR036257">
    <property type="entry name" value="Cyt_c_oxidase_su2_TM_sf"/>
</dbReference>
<keyword evidence="6 13" id="KW-0812">Transmembrane</keyword>
<keyword evidence="5" id="KW-0679">Respiratory chain</keyword>
<evidence type="ECO:0000256" key="12">
    <source>
        <dbReference type="SAM" id="MobiDB-lite"/>
    </source>
</evidence>
<organism evidence="17 18">
    <name type="scientific">Pseudomonas taetrolens</name>
    <dbReference type="NCBI Taxonomy" id="47884"/>
    <lineage>
        <taxon>Bacteria</taxon>
        <taxon>Pseudomonadati</taxon>
        <taxon>Pseudomonadota</taxon>
        <taxon>Gammaproteobacteria</taxon>
        <taxon>Pseudomonadales</taxon>
        <taxon>Pseudomonadaceae</taxon>
        <taxon>Pseudomonas</taxon>
    </lineage>
</organism>
<evidence type="ECO:0000259" key="16">
    <source>
        <dbReference type="PROSITE" id="PS50999"/>
    </source>
</evidence>
<accession>A0A1H4N9P0</accession>
<evidence type="ECO:0000259" key="15">
    <source>
        <dbReference type="PROSITE" id="PS50857"/>
    </source>
</evidence>
<keyword evidence="3" id="KW-0813">Transport</keyword>
<evidence type="ECO:0000313" key="18">
    <source>
        <dbReference type="Proteomes" id="UP000183155"/>
    </source>
</evidence>
<dbReference type="Gene3D" id="2.60.40.420">
    <property type="entry name" value="Cupredoxins - blue copper proteins"/>
    <property type="match status" value="1"/>
</dbReference>
<comment type="caution">
    <text evidence="17">The sequence shown here is derived from an EMBL/GenBank/DDBJ whole genome shotgun (WGS) entry which is preliminary data.</text>
</comment>
<comment type="subcellular location">
    <subcellularLocation>
        <location evidence="1">Cell membrane</location>
        <topology evidence="1">Multi-pass membrane protein</topology>
    </subcellularLocation>
</comment>
<keyword evidence="8" id="KW-0249">Electron transport</keyword>
<evidence type="ECO:0000256" key="3">
    <source>
        <dbReference type="ARBA" id="ARBA00022448"/>
    </source>
</evidence>
<evidence type="ECO:0000256" key="6">
    <source>
        <dbReference type="ARBA" id="ARBA00022692"/>
    </source>
</evidence>
<keyword evidence="18" id="KW-1185">Reference proteome</keyword>
<evidence type="ECO:0000256" key="9">
    <source>
        <dbReference type="ARBA" id="ARBA00022989"/>
    </source>
</evidence>
<dbReference type="SUPFAM" id="SSF81464">
    <property type="entry name" value="Cytochrome c oxidase subunit II-like, transmembrane region"/>
    <property type="match status" value="1"/>
</dbReference>
<dbReference type="InterPro" id="IPR045187">
    <property type="entry name" value="CcO_II"/>
</dbReference>
<comment type="similarity">
    <text evidence="2">Belongs to the cytochrome c oxidase subunit 2 family.</text>
</comment>
<dbReference type="PROSITE" id="PS50999">
    <property type="entry name" value="COX2_TM"/>
    <property type="match status" value="1"/>
</dbReference>
<evidence type="ECO:0000256" key="2">
    <source>
        <dbReference type="ARBA" id="ARBA00007866"/>
    </source>
</evidence>
<dbReference type="SUPFAM" id="SSF49503">
    <property type="entry name" value="Cupredoxins"/>
    <property type="match status" value="1"/>
</dbReference>
<gene>
    <name evidence="17" type="ORF">SAMN04490203_1443</name>
</gene>
<feature type="chain" id="PRO_5047236675" evidence="14">
    <location>
        <begin position="23"/>
        <end position="314"/>
    </location>
</feature>
<evidence type="ECO:0000256" key="4">
    <source>
        <dbReference type="ARBA" id="ARBA00022475"/>
    </source>
</evidence>
<dbReference type="Gene3D" id="1.10.287.90">
    <property type="match status" value="1"/>
</dbReference>
<sequence>MKGVFTWALVVSALSLPTLALAASPAETQVYSAGFIDAAGPVAAAQFEHFKTIILLMLIVVVPIFILVPWVLWRYRRGGRGAYRPDWDFNWGNEAVLWGVPIVLIIILSLALWAHTHKYDPYRPLGNDPLDIEVVSLDWKFLFIYPQQGIATLDYLALEQDRPVRLKLTSGTVMQSFMIPQLAGQIYTMAGMTTQLNLMADREGEYLGRNTQYNGDGFATQSFRTTVMPASQFDRWVQDTRKSTQTLDQATYDALLKPSVEHAPRYYGTVENGLFDRVLSSFTGGHAHAGRTAPEATPPSEHHHPQNNAKGAEQ</sequence>
<dbReference type="Pfam" id="PF00116">
    <property type="entry name" value="COX2"/>
    <property type="match status" value="1"/>
</dbReference>
<feature type="domain" description="Cytochrome oxidase subunit II transmembrane region profile" evidence="16">
    <location>
        <begin position="27"/>
        <end position="123"/>
    </location>
</feature>
<evidence type="ECO:0000256" key="5">
    <source>
        <dbReference type="ARBA" id="ARBA00022660"/>
    </source>
</evidence>
<dbReference type="InterPro" id="IPR011759">
    <property type="entry name" value="Cyt_c_oxidase_su2_TM_dom"/>
</dbReference>
<evidence type="ECO:0000256" key="13">
    <source>
        <dbReference type="SAM" id="Phobius"/>
    </source>
</evidence>
<feature type="signal peptide" evidence="14">
    <location>
        <begin position="1"/>
        <end position="22"/>
    </location>
</feature>
<evidence type="ECO:0000256" key="10">
    <source>
        <dbReference type="ARBA" id="ARBA00023002"/>
    </source>
</evidence>
<dbReference type="PANTHER" id="PTHR22888:SF18">
    <property type="entry name" value="CYTOCHROME BO(3) UBIQUINOL OXIDASE SUBUNIT 2"/>
    <property type="match status" value="1"/>
</dbReference>
<keyword evidence="4" id="KW-1003">Cell membrane</keyword>
<evidence type="ECO:0000256" key="7">
    <source>
        <dbReference type="ARBA" id="ARBA00022729"/>
    </source>
</evidence>
<feature type="transmembrane region" description="Helical" evidence="13">
    <location>
        <begin position="53"/>
        <end position="75"/>
    </location>
</feature>
<dbReference type="EMBL" id="FNRS01000001">
    <property type="protein sequence ID" value="SEB92021.1"/>
    <property type="molecule type" value="Genomic_DNA"/>
</dbReference>
<keyword evidence="7 14" id="KW-0732">Signal</keyword>
<reference evidence="17 18" key="1">
    <citation type="submission" date="2016-10" db="EMBL/GenBank/DDBJ databases">
        <authorList>
            <person name="Varghese N."/>
            <person name="Submissions S."/>
        </authorList>
    </citation>
    <scope>NUCLEOTIDE SEQUENCE [LARGE SCALE GENOMIC DNA]</scope>
    <source>
        <strain evidence="17 18">BS3652</strain>
    </source>
</reference>
<dbReference type="InterPro" id="IPR034227">
    <property type="entry name" value="CuRO_UO_II"/>
</dbReference>